<gene>
    <name evidence="2" type="ORF">TrRE_jg2543</name>
</gene>
<dbReference type="Proteomes" id="UP001165082">
    <property type="component" value="Unassembled WGS sequence"/>
</dbReference>
<name>A0A9W7AKD2_9STRA</name>
<reference evidence="2" key="1">
    <citation type="submission" date="2022-07" db="EMBL/GenBank/DDBJ databases">
        <title>Genome analysis of Parmales, a sister group of diatoms, reveals the evolutionary specialization of diatoms from phago-mixotrophs to photoautotrophs.</title>
        <authorList>
            <person name="Ban H."/>
            <person name="Sato S."/>
            <person name="Yoshikawa S."/>
            <person name="Kazumasa Y."/>
            <person name="Nakamura Y."/>
            <person name="Ichinomiya M."/>
            <person name="Saitoh K."/>
            <person name="Sato N."/>
            <person name="Blanc-Mathieu R."/>
            <person name="Endo H."/>
            <person name="Kuwata A."/>
            <person name="Ogata H."/>
        </authorList>
    </citation>
    <scope>NUCLEOTIDE SEQUENCE</scope>
</reference>
<dbReference type="AlphaFoldDB" id="A0A9W7AKD2"/>
<dbReference type="OrthoDB" id="39408at2759"/>
<keyword evidence="3" id="KW-1185">Reference proteome</keyword>
<accession>A0A9W7AKD2</accession>
<protein>
    <submittedName>
        <fullName evidence="2">Uncharacterized protein</fullName>
    </submittedName>
</protein>
<dbReference type="EMBL" id="BRXZ01001363">
    <property type="protein sequence ID" value="GMH69355.1"/>
    <property type="molecule type" value="Genomic_DNA"/>
</dbReference>
<comment type="caution">
    <text evidence="2">The sequence shown here is derived from an EMBL/GenBank/DDBJ whole genome shotgun (WGS) entry which is preliminary data.</text>
</comment>
<evidence type="ECO:0000256" key="1">
    <source>
        <dbReference type="SAM" id="MobiDB-lite"/>
    </source>
</evidence>
<organism evidence="2 3">
    <name type="scientific">Triparma retinervis</name>
    <dbReference type="NCBI Taxonomy" id="2557542"/>
    <lineage>
        <taxon>Eukaryota</taxon>
        <taxon>Sar</taxon>
        <taxon>Stramenopiles</taxon>
        <taxon>Ochrophyta</taxon>
        <taxon>Bolidophyceae</taxon>
        <taxon>Parmales</taxon>
        <taxon>Triparmaceae</taxon>
        <taxon>Triparma</taxon>
    </lineage>
</organism>
<evidence type="ECO:0000313" key="2">
    <source>
        <dbReference type="EMBL" id="GMH69355.1"/>
    </source>
</evidence>
<feature type="region of interest" description="Disordered" evidence="1">
    <location>
        <begin position="1"/>
        <end position="24"/>
    </location>
</feature>
<sequence length="67" mass="7313">MEVVRNLAPLTPLPAAEEEEGGEEVGFNPEIYIGDEQHKGGLRVKRYEDGSICADTFEVNLAPQAPD</sequence>
<evidence type="ECO:0000313" key="3">
    <source>
        <dbReference type="Proteomes" id="UP001165082"/>
    </source>
</evidence>
<proteinExistence type="predicted"/>